<comment type="caution">
    <text evidence="1">The sequence shown here is derived from an EMBL/GenBank/DDBJ whole genome shotgun (WGS) entry which is preliminary data.</text>
</comment>
<accession>A0A5N1J4V4</accession>
<evidence type="ECO:0000313" key="1">
    <source>
        <dbReference type="EMBL" id="KAA9345720.1"/>
    </source>
</evidence>
<dbReference type="Proteomes" id="UP000326570">
    <property type="component" value="Unassembled WGS sequence"/>
</dbReference>
<organism evidence="1 2">
    <name type="scientific">Adhaeribacter soli</name>
    <dbReference type="NCBI Taxonomy" id="2607655"/>
    <lineage>
        <taxon>Bacteria</taxon>
        <taxon>Pseudomonadati</taxon>
        <taxon>Bacteroidota</taxon>
        <taxon>Cytophagia</taxon>
        <taxon>Cytophagales</taxon>
        <taxon>Hymenobacteraceae</taxon>
        <taxon>Adhaeribacter</taxon>
    </lineage>
</organism>
<dbReference type="PROSITE" id="PS51257">
    <property type="entry name" value="PROKAR_LIPOPROTEIN"/>
    <property type="match status" value="1"/>
</dbReference>
<gene>
    <name evidence="1" type="ORF">F0P94_01145</name>
</gene>
<evidence type="ECO:0000313" key="2">
    <source>
        <dbReference type="Proteomes" id="UP000326570"/>
    </source>
</evidence>
<sequence>MLKTFKSLLLLTFVFSMITGCEGLEKTDKIRSEVLTEVKGKSLVYEMYLTGLDKYRYVYKLAGPQDTTQLFETSFTDASGNYASMELEQTRKGLKIILDRPIEKQTKTVEGVTFELEGTK</sequence>
<name>A0A5N1J4V4_9BACT</name>
<dbReference type="RefSeq" id="WP_150901863.1">
    <property type="nucleotide sequence ID" value="NZ_VTWT01000001.1"/>
</dbReference>
<proteinExistence type="predicted"/>
<dbReference type="EMBL" id="VTWT01000001">
    <property type="protein sequence ID" value="KAA9345720.1"/>
    <property type="molecule type" value="Genomic_DNA"/>
</dbReference>
<dbReference type="AlphaFoldDB" id="A0A5N1J4V4"/>
<keyword evidence="2" id="KW-1185">Reference proteome</keyword>
<reference evidence="1 2" key="1">
    <citation type="submission" date="2019-09" db="EMBL/GenBank/DDBJ databases">
        <title>Genome sequence of Adhaeribacter sp. M2.</title>
        <authorList>
            <person name="Srinivasan S."/>
        </authorList>
    </citation>
    <scope>NUCLEOTIDE SEQUENCE [LARGE SCALE GENOMIC DNA]</scope>
    <source>
        <strain evidence="1 2">M2</strain>
    </source>
</reference>
<protein>
    <submittedName>
        <fullName evidence="1">Uncharacterized protein</fullName>
    </submittedName>
</protein>